<evidence type="ECO:0000313" key="9">
    <source>
        <dbReference type="Proteomes" id="UP000001572"/>
    </source>
</evidence>
<dbReference type="Proteomes" id="UP000001572">
    <property type="component" value="Chromosome"/>
</dbReference>
<dbReference type="HOGENOM" id="CLU_018816_14_5_9"/>
<dbReference type="RefSeq" id="WP_011971735.1">
    <property type="nucleotide sequence ID" value="NC_009633.1"/>
</dbReference>
<feature type="coiled-coil region" evidence="4">
    <location>
        <begin position="110"/>
        <end position="149"/>
    </location>
</feature>
<dbReference type="PANTHER" id="PTHR32347">
    <property type="entry name" value="EFFLUX SYSTEM COMPONENT YKNX-RELATED"/>
    <property type="match status" value="1"/>
</dbReference>
<keyword evidence="5" id="KW-1133">Transmembrane helix</keyword>
<keyword evidence="5" id="KW-0472">Membrane</keyword>
<accession>A6TKV9</accession>
<keyword evidence="2" id="KW-0813">Transport</keyword>
<dbReference type="STRING" id="293826.Amet_0600"/>
<dbReference type="SUPFAM" id="SSF111369">
    <property type="entry name" value="HlyD-like secretion proteins"/>
    <property type="match status" value="1"/>
</dbReference>
<keyword evidence="5" id="KW-0812">Transmembrane</keyword>
<dbReference type="Pfam" id="PF25989">
    <property type="entry name" value="YknX_C"/>
    <property type="match status" value="1"/>
</dbReference>
<dbReference type="EMBL" id="CP000724">
    <property type="protein sequence ID" value="ABR46827.1"/>
    <property type="molecule type" value="Genomic_DNA"/>
</dbReference>
<evidence type="ECO:0000259" key="6">
    <source>
        <dbReference type="Pfam" id="PF25973"/>
    </source>
</evidence>
<dbReference type="Gene3D" id="2.40.50.100">
    <property type="match status" value="1"/>
</dbReference>
<organism evidence="8 9">
    <name type="scientific">Alkaliphilus metalliredigens (strain QYMF)</name>
    <dbReference type="NCBI Taxonomy" id="293826"/>
    <lineage>
        <taxon>Bacteria</taxon>
        <taxon>Bacillati</taxon>
        <taxon>Bacillota</taxon>
        <taxon>Clostridia</taxon>
        <taxon>Peptostreptococcales</taxon>
        <taxon>Natronincolaceae</taxon>
        <taxon>Alkaliphilus</taxon>
    </lineage>
</organism>
<dbReference type="AlphaFoldDB" id="A6TKV9"/>
<keyword evidence="3 4" id="KW-0175">Coiled coil</keyword>
<dbReference type="InterPro" id="IPR058647">
    <property type="entry name" value="BSH_CzcB-like"/>
</dbReference>
<dbReference type="InterPro" id="IPR050465">
    <property type="entry name" value="UPF0194_transport"/>
</dbReference>
<dbReference type="GO" id="GO:0042597">
    <property type="term" value="C:periplasmic space"/>
    <property type="evidence" value="ECO:0007669"/>
    <property type="project" value="UniProtKB-SubCell"/>
</dbReference>
<dbReference type="OrthoDB" id="9791520at2"/>
<dbReference type="KEGG" id="amt:Amet_0600"/>
<protein>
    <submittedName>
        <fullName evidence="8">Efflux transporter, RND family, MFP subunit</fullName>
    </submittedName>
</protein>
<name>A6TKV9_ALKMQ</name>
<evidence type="ECO:0000256" key="2">
    <source>
        <dbReference type="ARBA" id="ARBA00022448"/>
    </source>
</evidence>
<feature type="transmembrane region" description="Helical" evidence="5">
    <location>
        <begin position="5"/>
        <end position="23"/>
    </location>
</feature>
<evidence type="ECO:0000313" key="8">
    <source>
        <dbReference type="EMBL" id="ABR46827.1"/>
    </source>
</evidence>
<evidence type="ECO:0000256" key="1">
    <source>
        <dbReference type="ARBA" id="ARBA00004196"/>
    </source>
</evidence>
<evidence type="ECO:0000256" key="5">
    <source>
        <dbReference type="SAM" id="Phobius"/>
    </source>
</evidence>
<dbReference type="InterPro" id="IPR058637">
    <property type="entry name" value="YknX-like_C"/>
</dbReference>
<dbReference type="Gene3D" id="2.40.30.170">
    <property type="match status" value="1"/>
</dbReference>
<reference evidence="9" key="1">
    <citation type="journal article" date="2016" name="Genome Announc.">
        <title>Complete genome sequence of Alkaliphilus metalliredigens strain QYMF, an alkaliphilic and metal-reducing bacterium isolated from borax-contaminated leachate ponds.</title>
        <authorList>
            <person name="Hwang C."/>
            <person name="Copeland A."/>
            <person name="Lucas S."/>
            <person name="Lapidus A."/>
            <person name="Barry K."/>
            <person name="Detter J.C."/>
            <person name="Glavina Del Rio T."/>
            <person name="Hammon N."/>
            <person name="Israni S."/>
            <person name="Dalin E."/>
            <person name="Tice H."/>
            <person name="Pitluck S."/>
            <person name="Chertkov O."/>
            <person name="Brettin T."/>
            <person name="Bruce D."/>
            <person name="Han C."/>
            <person name="Schmutz J."/>
            <person name="Larimer F."/>
            <person name="Land M.L."/>
            <person name="Hauser L."/>
            <person name="Kyrpides N."/>
            <person name="Mikhailova N."/>
            <person name="Ye Q."/>
            <person name="Zhou J."/>
            <person name="Richardson P."/>
            <person name="Fields M.W."/>
        </authorList>
    </citation>
    <scope>NUCLEOTIDE SEQUENCE [LARGE SCALE GENOMIC DNA]</scope>
    <source>
        <strain evidence="9">QYMF</strain>
    </source>
</reference>
<dbReference type="Pfam" id="PF25973">
    <property type="entry name" value="BSH_CzcB"/>
    <property type="match status" value="1"/>
</dbReference>
<keyword evidence="9" id="KW-1185">Reference proteome</keyword>
<evidence type="ECO:0000256" key="4">
    <source>
        <dbReference type="SAM" id="Coils"/>
    </source>
</evidence>
<dbReference type="FunFam" id="2.40.420.20:FF:000006">
    <property type="entry name" value="RND family efflux transporter MFP subunit"/>
    <property type="match status" value="1"/>
</dbReference>
<dbReference type="eggNOG" id="COG0845">
    <property type="taxonomic scope" value="Bacteria"/>
</dbReference>
<sequence>MKKKIIGAIIIVIVLGAAAFFMMNRGIVVEVEMAAVTQGNIAKYVEELGVVKTKNQASVYADTAGRVTDVLVKEGEQVNTGDVLVRLDSQQLSRQKRELEAQRLGIIAQYNEATQSIDEKEIEKLELEIEVIERRIKEAKRVVENNKRLYEAGAISYEEYNITVTSLEAEQSNLEGVQLDLELIKKPISENISAQYEAQLRQLDIQMEALESQSGDFVITAHMSGTVLMKAVEKGSYVQPGVPLLEIGDTEILYIESDLLIGDIANVEVGAPVIISNKDLRIIDLQGTVTKIHPQAFSSVSDLGIEQKRIKVDIEFEGSVAILRPGYDLDVNIIIESKENVLLIPENAIFQQAGRDFVFVNVNEQAILREIEKGIESQRRVEIVSGLQKGDQVIVSPSGELEEGVQIKSK</sequence>
<dbReference type="PANTHER" id="PTHR32347:SF29">
    <property type="entry name" value="UPF0194 MEMBRANE PROTEIN YBHG"/>
    <property type="match status" value="1"/>
</dbReference>
<feature type="domain" description="YknX-like C-terminal permuted SH3-like" evidence="7">
    <location>
        <begin position="342"/>
        <end position="408"/>
    </location>
</feature>
<evidence type="ECO:0000259" key="7">
    <source>
        <dbReference type="Pfam" id="PF25989"/>
    </source>
</evidence>
<comment type="subcellular location">
    <subcellularLocation>
        <location evidence="1">Cell envelope</location>
    </subcellularLocation>
</comment>
<gene>
    <name evidence="8" type="ordered locus">Amet_0600</name>
</gene>
<dbReference type="Gene3D" id="2.40.420.20">
    <property type="match status" value="1"/>
</dbReference>
<feature type="domain" description="CzcB-like barrel-sandwich hybrid" evidence="6">
    <location>
        <begin position="56"/>
        <end position="249"/>
    </location>
</feature>
<evidence type="ECO:0000256" key="3">
    <source>
        <dbReference type="ARBA" id="ARBA00023054"/>
    </source>
</evidence>
<proteinExistence type="predicted"/>